<dbReference type="EMBL" id="BMAU01021370">
    <property type="protein sequence ID" value="GFY24836.1"/>
    <property type="molecule type" value="Genomic_DNA"/>
</dbReference>
<comment type="caution">
    <text evidence="1">The sequence shown here is derived from an EMBL/GenBank/DDBJ whole genome shotgun (WGS) entry which is preliminary data.</text>
</comment>
<accession>A0A8X6VYV5</accession>
<reference evidence="1" key="1">
    <citation type="submission" date="2020-08" db="EMBL/GenBank/DDBJ databases">
        <title>Multicomponent nature underlies the extraordinary mechanical properties of spider dragline silk.</title>
        <authorList>
            <person name="Kono N."/>
            <person name="Nakamura H."/>
            <person name="Mori M."/>
            <person name="Yoshida Y."/>
            <person name="Ohtoshi R."/>
            <person name="Malay A.D."/>
            <person name="Moran D.A.P."/>
            <person name="Tomita M."/>
            <person name="Numata K."/>
            <person name="Arakawa K."/>
        </authorList>
    </citation>
    <scope>NUCLEOTIDE SEQUENCE</scope>
</reference>
<dbReference type="Proteomes" id="UP000887159">
    <property type="component" value="Unassembled WGS sequence"/>
</dbReference>
<dbReference type="AlphaFoldDB" id="A0A8X6VYV5"/>
<evidence type="ECO:0000313" key="2">
    <source>
        <dbReference type="Proteomes" id="UP000887159"/>
    </source>
</evidence>
<evidence type="ECO:0000313" key="1">
    <source>
        <dbReference type="EMBL" id="GFY24836.1"/>
    </source>
</evidence>
<gene>
    <name evidence="1" type="ORF">TNCV_2690271</name>
</gene>
<name>A0A8X6VYV5_TRICX</name>
<protein>
    <submittedName>
        <fullName evidence="1">Uncharacterized protein</fullName>
    </submittedName>
</protein>
<proteinExistence type="predicted"/>
<keyword evidence="2" id="KW-1185">Reference proteome</keyword>
<sequence length="97" mass="11052">MRILSINLFNESSAPVHYGGPTRQKSTTGQKQFWPQVRVHDHWNTTVTRLQHNATDSSGIGVVLTFLDRDTSSDVAVVTRCGQNYRTQYPSRLEMCR</sequence>
<organism evidence="1 2">
    <name type="scientific">Trichonephila clavipes</name>
    <name type="common">Golden silk orbweaver</name>
    <name type="synonym">Nephila clavipes</name>
    <dbReference type="NCBI Taxonomy" id="2585209"/>
    <lineage>
        <taxon>Eukaryota</taxon>
        <taxon>Metazoa</taxon>
        <taxon>Ecdysozoa</taxon>
        <taxon>Arthropoda</taxon>
        <taxon>Chelicerata</taxon>
        <taxon>Arachnida</taxon>
        <taxon>Araneae</taxon>
        <taxon>Araneomorphae</taxon>
        <taxon>Entelegynae</taxon>
        <taxon>Araneoidea</taxon>
        <taxon>Nephilidae</taxon>
        <taxon>Trichonephila</taxon>
    </lineage>
</organism>